<accession>A0A553QVW0</accession>
<keyword evidence="2" id="KW-1185">Reference proteome</keyword>
<gene>
    <name evidence="1" type="ORF">DNTS_031627</name>
</gene>
<evidence type="ECO:0000313" key="1">
    <source>
        <dbReference type="EMBL" id="TRY94114.1"/>
    </source>
</evidence>
<dbReference type="Proteomes" id="UP000316079">
    <property type="component" value="Unassembled WGS sequence"/>
</dbReference>
<dbReference type="OrthoDB" id="3437960at2759"/>
<organism evidence="1 2">
    <name type="scientific">Danionella cerebrum</name>
    <dbReference type="NCBI Taxonomy" id="2873325"/>
    <lineage>
        <taxon>Eukaryota</taxon>
        <taxon>Metazoa</taxon>
        <taxon>Chordata</taxon>
        <taxon>Craniata</taxon>
        <taxon>Vertebrata</taxon>
        <taxon>Euteleostomi</taxon>
        <taxon>Actinopterygii</taxon>
        <taxon>Neopterygii</taxon>
        <taxon>Teleostei</taxon>
        <taxon>Ostariophysi</taxon>
        <taxon>Cypriniformes</taxon>
        <taxon>Danionidae</taxon>
        <taxon>Danioninae</taxon>
        <taxon>Danionella</taxon>
    </lineage>
</organism>
<comment type="caution">
    <text evidence="1">The sequence shown here is derived from an EMBL/GenBank/DDBJ whole genome shotgun (WGS) entry which is preliminary data.</text>
</comment>
<proteinExistence type="predicted"/>
<sequence>MVLPGVPPQRLAFLKLSTGFLQRQMFREEQVTSPEPCSGRAGALQKNISITDDLCVKTNPSIILLLRAFEEKASADLEALFTQEICSEKMTRINPRQTRTTASRVFFTSEGRMERLVAAEHCTSAEAPQRLLSTFNQTIPCAEFSCAHLQVSIKHVFSVLLENLQLRGALQKT</sequence>
<evidence type="ECO:0000313" key="2">
    <source>
        <dbReference type="Proteomes" id="UP000316079"/>
    </source>
</evidence>
<dbReference type="AlphaFoldDB" id="A0A553QVW0"/>
<dbReference type="EMBL" id="SRMA01025477">
    <property type="protein sequence ID" value="TRY94114.1"/>
    <property type="molecule type" value="Genomic_DNA"/>
</dbReference>
<name>A0A553QVW0_9TELE</name>
<protein>
    <submittedName>
        <fullName evidence="1">Uncharacterized protein</fullName>
    </submittedName>
</protein>
<reference evidence="1 2" key="1">
    <citation type="journal article" date="2019" name="Sci. Data">
        <title>Hybrid genome assembly and annotation of Danionella translucida.</title>
        <authorList>
            <person name="Kadobianskyi M."/>
            <person name="Schulze L."/>
            <person name="Schuelke M."/>
            <person name="Judkewitz B."/>
        </authorList>
    </citation>
    <scope>NUCLEOTIDE SEQUENCE [LARGE SCALE GENOMIC DNA]</scope>
    <source>
        <strain evidence="1 2">Bolton</strain>
    </source>
</reference>